<evidence type="ECO:0000313" key="1">
    <source>
        <dbReference type="EMBL" id="TKS70518.1"/>
    </source>
</evidence>
<dbReference type="Proteomes" id="UP000298787">
    <property type="component" value="Chromosome 4"/>
</dbReference>
<accession>A0A4U5U9F7</accession>
<dbReference type="EMBL" id="CM014081">
    <property type="protein sequence ID" value="TKS70518.1"/>
    <property type="molecule type" value="Genomic_DNA"/>
</dbReference>
<sequence length="72" mass="7819">MLPQKLFKIKPEEEVSDEDMDTAQSAAEMAVRMATEAGWGSCRRAGEGNKTGGYFAPLVAMATAMIDRLHSL</sequence>
<gene>
    <name evidence="1" type="ORF">D9C73_004587</name>
</gene>
<name>A0A4U5U9F7_COLLU</name>
<proteinExistence type="predicted"/>
<keyword evidence="2" id="KW-1185">Reference proteome</keyword>
<evidence type="ECO:0000313" key="2">
    <source>
        <dbReference type="Proteomes" id="UP000298787"/>
    </source>
</evidence>
<protein>
    <submittedName>
        <fullName evidence="1">Uncharacterized protein</fullName>
    </submittedName>
</protein>
<dbReference type="AlphaFoldDB" id="A0A4U5U9F7"/>
<reference evidence="1 2" key="1">
    <citation type="submission" date="2019-01" db="EMBL/GenBank/DDBJ databases">
        <title>Genome Assembly of Collichthys lucidus.</title>
        <authorList>
            <person name="Cai M."/>
            <person name="Xiao S."/>
        </authorList>
    </citation>
    <scope>NUCLEOTIDE SEQUENCE [LARGE SCALE GENOMIC DNA]</scope>
    <source>
        <strain evidence="1">JT15FE1705JMU</strain>
        <tissue evidence="1">Muscle</tissue>
    </source>
</reference>
<organism evidence="1 2">
    <name type="scientific">Collichthys lucidus</name>
    <name type="common">Big head croaker</name>
    <name type="synonym">Sciaena lucida</name>
    <dbReference type="NCBI Taxonomy" id="240159"/>
    <lineage>
        <taxon>Eukaryota</taxon>
        <taxon>Metazoa</taxon>
        <taxon>Chordata</taxon>
        <taxon>Craniata</taxon>
        <taxon>Vertebrata</taxon>
        <taxon>Euteleostomi</taxon>
        <taxon>Actinopterygii</taxon>
        <taxon>Neopterygii</taxon>
        <taxon>Teleostei</taxon>
        <taxon>Neoteleostei</taxon>
        <taxon>Acanthomorphata</taxon>
        <taxon>Eupercaria</taxon>
        <taxon>Sciaenidae</taxon>
        <taxon>Collichthys</taxon>
    </lineage>
</organism>